<dbReference type="GO" id="GO:0009860">
    <property type="term" value="P:pollen tube growth"/>
    <property type="evidence" value="ECO:0007669"/>
    <property type="project" value="TreeGrafter"/>
</dbReference>
<evidence type="ECO:0000259" key="2">
    <source>
        <dbReference type="Pfam" id="PF07859"/>
    </source>
</evidence>
<dbReference type="AlphaFoldDB" id="A0A2Z6M7N6"/>
<dbReference type="PANTHER" id="PTHR23024:SF609">
    <property type="entry name" value="CARBOXYLESTERASE 18-RELATED"/>
    <property type="match status" value="1"/>
</dbReference>
<dbReference type="PANTHER" id="PTHR23024">
    <property type="entry name" value="ARYLACETAMIDE DEACETYLASE"/>
    <property type="match status" value="1"/>
</dbReference>
<protein>
    <recommendedName>
        <fullName evidence="2">Alpha/beta hydrolase fold-3 domain-containing protein</fullName>
    </recommendedName>
</protein>
<accession>A0A2Z6M7N6</accession>
<reference evidence="4" key="1">
    <citation type="journal article" date="2017" name="Front. Plant Sci.">
        <title>Climate Clever Clovers: New Paradigm to Reduce the Environmental Footprint of Ruminants by Breeding Low Methanogenic Forages Utilizing Haplotype Variation.</title>
        <authorList>
            <person name="Kaur P."/>
            <person name="Appels R."/>
            <person name="Bayer P.E."/>
            <person name="Keeble-Gagnere G."/>
            <person name="Wang J."/>
            <person name="Hirakawa H."/>
            <person name="Shirasawa K."/>
            <person name="Vercoe P."/>
            <person name="Stefanova K."/>
            <person name="Durmic Z."/>
            <person name="Nichols P."/>
            <person name="Revell C."/>
            <person name="Isobe S.N."/>
            <person name="Edwards D."/>
            <person name="Erskine W."/>
        </authorList>
    </citation>
    <scope>NUCLEOTIDE SEQUENCE [LARGE SCALE GENOMIC DNA]</scope>
    <source>
        <strain evidence="4">cv. Daliak</strain>
    </source>
</reference>
<dbReference type="Gene3D" id="3.40.50.1820">
    <property type="entry name" value="alpha/beta hydrolase"/>
    <property type="match status" value="1"/>
</dbReference>
<comment type="similarity">
    <text evidence="1">Belongs to the 'GDXG' lipolytic enzyme family.</text>
</comment>
<evidence type="ECO:0000256" key="1">
    <source>
        <dbReference type="ARBA" id="ARBA00010515"/>
    </source>
</evidence>
<sequence>MASTTKPILPWKARFSMSILDFFLSLSRRSNGTINRGLLNFIDRKIPPNPNFVDGVSSSDVIVDSTRNLWFRVFIPSSNSVDTGESLPVFVFFHGGGFAFMSLSSIQYDAICRLFCRSFPAIIVSVNYRLAPEHRFPSQYDDGLEILKFLDKNNNILGNFADITKCFLSGDSAGGNLAHHVAVRVSSENLQILKVIGLVSIQPFFGGEERTESDIRLKQVPVVSMDKTDWYWKMFLPDGSTRDHEAVNVSGPNAIDISNVDYPNTLLCVGGFDPLVDWQKRYYEWLRKSGKEVELIEYPNMIHAFYYFLDLQETSHFISKVKSFMIKQMMGGDNTKTDTAY</sequence>
<dbReference type="OrthoDB" id="408631at2759"/>
<gene>
    <name evidence="3" type="ORF">TSUD_294770</name>
</gene>
<organism evidence="3 4">
    <name type="scientific">Trifolium subterraneum</name>
    <name type="common">Subterranean clover</name>
    <dbReference type="NCBI Taxonomy" id="3900"/>
    <lineage>
        <taxon>Eukaryota</taxon>
        <taxon>Viridiplantae</taxon>
        <taxon>Streptophyta</taxon>
        <taxon>Embryophyta</taxon>
        <taxon>Tracheophyta</taxon>
        <taxon>Spermatophyta</taxon>
        <taxon>Magnoliopsida</taxon>
        <taxon>eudicotyledons</taxon>
        <taxon>Gunneridae</taxon>
        <taxon>Pentapetalae</taxon>
        <taxon>rosids</taxon>
        <taxon>fabids</taxon>
        <taxon>Fabales</taxon>
        <taxon>Fabaceae</taxon>
        <taxon>Papilionoideae</taxon>
        <taxon>50 kb inversion clade</taxon>
        <taxon>NPAAA clade</taxon>
        <taxon>Hologalegina</taxon>
        <taxon>IRL clade</taxon>
        <taxon>Trifolieae</taxon>
        <taxon>Trifolium</taxon>
    </lineage>
</organism>
<dbReference type="Proteomes" id="UP000242715">
    <property type="component" value="Unassembled WGS sequence"/>
</dbReference>
<dbReference type="EMBL" id="DF973373">
    <property type="protein sequence ID" value="GAU28474.1"/>
    <property type="molecule type" value="Genomic_DNA"/>
</dbReference>
<feature type="domain" description="Alpha/beta hydrolase fold-3" evidence="2">
    <location>
        <begin position="90"/>
        <end position="306"/>
    </location>
</feature>
<evidence type="ECO:0000313" key="4">
    <source>
        <dbReference type="Proteomes" id="UP000242715"/>
    </source>
</evidence>
<name>A0A2Z6M7N6_TRISU</name>
<evidence type="ECO:0000313" key="3">
    <source>
        <dbReference type="EMBL" id="GAU28474.1"/>
    </source>
</evidence>
<proteinExistence type="inferred from homology"/>
<dbReference type="InterPro" id="IPR029058">
    <property type="entry name" value="AB_hydrolase_fold"/>
</dbReference>
<dbReference type="InterPro" id="IPR050466">
    <property type="entry name" value="Carboxylest/Gibb_receptor"/>
</dbReference>
<dbReference type="SUPFAM" id="SSF53474">
    <property type="entry name" value="alpha/beta-Hydrolases"/>
    <property type="match status" value="1"/>
</dbReference>
<dbReference type="InterPro" id="IPR013094">
    <property type="entry name" value="AB_hydrolase_3"/>
</dbReference>
<dbReference type="Pfam" id="PF07859">
    <property type="entry name" value="Abhydrolase_3"/>
    <property type="match status" value="1"/>
</dbReference>
<keyword evidence="4" id="KW-1185">Reference proteome</keyword>
<dbReference type="GO" id="GO:0052689">
    <property type="term" value="F:carboxylic ester hydrolase activity"/>
    <property type="evidence" value="ECO:0007669"/>
    <property type="project" value="TreeGrafter"/>
</dbReference>